<accession>A0A364V3H5</accession>
<dbReference type="Pfam" id="PF00817">
    <property type="entry name" value="IMS"/>
    <property type="match status" value="1"/>
</dbReference>
<dbReference type="SUPFAM" id="SSF56672">
    <property type="entry name" value="DNA/RNA polymerases"/>
    <property type="match status" value="1"/>
</dbReference>
<dbReference type="GO" id="GO:0006281">
    <property type="term" value="P:DNA repair"/>
    <property type="evidence" value="ECO:0007669"/>
    <property type="project" value="InterPro"/>
</dbReference>
<dbReference type="RefSeq" id="WP_113631497.1">
    <property type="nucleotide sequence ID" value="NZ_QHCV01000158.1"/>
</dbReference>
<dbReference type="EMBL" id="QHCV01000158">
    <property type="protein sequence ID" value="RAV31178.1"/>
    <property type="molecule type" value="Genomic_DNA"/>
</dbReference>
<sequence length="570" mass="61120">MTTAATCAAERVTVVWFPDWPVYALGRSLGWDVFHPAAVIANHRVLACNAAARKAGVRTGMKQRHALATCPRLAVAEDDPAQQAAVHEDVVTALADVAAGVETLRPGLLAFATDPLARYYGGEDAAVELLLNAAVRLEADCQVGTADDLVTAIWAARAGRVIEPGGAKKFVSRLPINALTSDPALHGPTELVDVLQQLGVQTLADFAALPRTQVAARFGQNAVEWHRIAAGELGRGVAPQRNTEALVVRHELDEPIANTQTAAFVAKRAAALLHNELFKAGDACLRLSVRAYINPPPGYTGATVVERAWRCREPLTEEETAQRVRWQLDGWITRLRSRQADPHRGNTQSSWEVGEWSDGITGVSAIELIPIDTVPAGTVVAPLWGGPDEGIRAARAAAGRAQALIGTQGVRRAIHRGGRAVAGRIVTVAYGDEDPEEVTALQTTAWEGQLLAPLPALVGAPPRDRDNGNPIANPAIANPSIAHPAARVSLLDAAGTRVYVTGRGLMSAPPEELVWGHQHYRITGWAGPWPVDEQWWAQGKRYARAQISTDEPGAYLLVCKGSHWRIEATY</sequence>
<dbReference type="InterPro" id="IPR050356">
    <property type="entry name" value="SulA_CellDiv_inhibitor"/>
</dbReference>
<evidence type="ECO:0000256" key="1">
    <source>
        <dbReference type="ARBA" id="ARBA00022763"/>
    </source>
</evidence>
<dbReference type="AlphaFoldDB" id="A0A364V3H5"/>
<comment type="caution">
    <text evidence="3">The sequence shown here is derived from an EMBL/GenBank/DDBJ whole genome shotgun (WGS) entry which is preliminary data.</text>
</comment>
<proteinExistence type="predicted"/>
<keyword evidence="4" id="KW-1185">Reference proteome</keyword>
<dbReference type="Proteomes" id="UP000251577">
    <property type="component" value="Unassembled WGS sequence"/>
</dbReference>
<dbReference type="PROSITE" id="PS50173">
    <property type="entry name" value="UMUC"/>
    <property type="match status" value="1"/>
</dbReference>
<evidence type="ECO:0000313" key="3">
    <source>
        <dbReference type="EMBL" id="RAV31178.1"/>
    </source>
</evidence>
<protein>
    <submittedName>
        <fullName evidence="3">DNA polymerase</fullName>
    </submittedName>
</protein>
<dbReference type="InterPro" id="IPR001126">
    <property type="entry name" value="UmuC"/>
</dbReference>
<dbReference type="PANTHER" id="PTHR35369">
    <property type="entry name" value="BLR3025 PROTEIN-RELATED"/>
    <property type="match status" value="1"/>
</dbReference>
<evidence type="ECO:0000313" key="4">
    <source>
        <dbReference type="Proteomes" id="UP000251577"/>
    </source>
</evidence>
<reference evidence="3 4" key="1">
    <citation type="journal article" date="2018" name="Syst. Appl. Microbiol.">
        <title>Corynebacterium heidelbergense sp. nov., isolated from the preen glands of Egyptian geese (Alopochen aegyptiacus).</title>
        <authorList>
            <person name="Braun M.S."/>
            <person name="Wang E."/>
            <person name="Zimmermann S."/>
            <person name="Wink M."/>
        </authorList>
    </citation>
    <scope>NUCLEOTIDE SEQUENCE [LARGE SCALE GENOMIC DNA]</scope>
    <source>
        <strain evidence="3 4">647</strain>
    </source>
</reference>
<name>A0A364V3H5_9CORY</name>
<dbReference type="InterPro" id="IPR043502">
    <property type="entry name" value="DNA/RNA_pol_sf"/>
</dbReference>
<dbReference type="PANTHER" id="PTHR35369:SF2">
    <property type="entry name" value="BLR3025 PROTEIN"/>
    <property type="match status" value="1"/>
</dbReference>
<gene>
    <name evidence="3" type="ORF">DLJ54_09755</name>
</gene>
<evidence type="ECO:0000259" key="2">
    <source>
        <dbReference type="PROSITE" id="PS50173"/>
    </source>
</evidence>
<organism evidence="3 4">
    <name type="scientific">Corynebacterium heidelbergense</name>
    <dbReference type="NCBI Taxonomy" id="2055947"/>
    <lineage>
        <taxon>Bacteria</taxon>
        <taxon>Bacillati</taxon>
        <taxon>Actinomycetota</taxon>
        <taxon>Actinomycetes</taxon>
        <taxon>Mycobacteriales</taxon>
        <taxon>Corynebacteriaceae</taxon>
        <taxon>Corynebacterium</taxon>
    </lineage>
</organism>
<dbReference type="Gene3D" id="3.40.1170.60">
    <property type="match status" value="1"/>
</dbReference>
<keyword evidence="1" id="KW-0227">DNA damage</keyword>
<feature type="domain" description="UmuC" evidence="2">
    <location>
        <begin position="36"/>
        <end position="104"/>
    </location>
</feature>
<dbReference type="CDD" id="cd03468">
    <property type="entry name" value="PolY_like"/>
    <property type="match status" value="1"/>
</dbReference>